<comment type="caution">
    <text evidence="6">The sequence shown here is derived from an EMBL/GenBank/DDBJ whole genome shotgun (WGS) entry which is preliminary data.</text>
</comment>
<gene>
    <name evidence="6" type="ORF">C481_09677</name>
</gene>
<organism evidence="6 7">
    <name type="scientific">Natrialba asiatica (strain ATCC 700177 / DSM 12278 / JCM 9576 / FERM P-10747 / NBRC 102637 / 172P1)</name>
    <dbReference type="NCBI Taxonomy" id="29540"/>
    <lineage>
        <taxon>Archaea</taxon>
        <taxon>Methanobacteriati</taxon>
        <taxon>Methanobacteriota</taxon>
        <taxon>Stenosarchaea group</taxon>
        <taxon>Halobacteria</taxon>
        <taxon>Halobacteriales</taxon>
        <taxon>Natrialbaceae</taxon>
        <taxon>Natrialba</taxon>
    </lineage>
</organism>
<sequence>MTETIETVCFDLDDTLCTYSRGGDEVLAAAFDRAGVSQCWDIDAYYDRYRDYLGDSTDVRDLRRRCFGDLTVAAGEDRAIGEAVADAFAEVREQESVEPLPGARRVVDQLGEEFRLGLITNGPPGMQRTKLEAIGLADRFETVVCAGYDAPAKPSAEPFDLALDRLESTPDRAVYVGNSLASDVAGASAAGLRSVWIPATDSIPEQPTPAPEHTLGSLEELVTPPW</sequence>
<dbReference type="SFLD" id="SFLDG01129">
    <property type="entry name" value="C1.5:_HAD__Beta-PGM__Phosphata"/>
    <property type="match status" value="1"/>
</dbReference>
<dbReference type="GO" id="GO:0044281">
    <property type="term" value="P:small molecule metabolic process"/>
    <property type="evidence" value="ECO:0007669"/>
    <property type="project" value="UniProtKB-ARBA"/>
</dbReference>
<name>M0ATA0_NATA1</name>
<protein>
    <submittedName>
        <fullName evidence="6">HAD-superfamily hydrolase</fullName>
    </submittedName>
</protein>
<dbReference type="InterPro" id="IPR051400">
    <property type="entry name" value="HAD-like_hydrolase"/>
</dbReference>
<keyword evidence="3 6" id="KW-0378">Hydrolase</keyword>
<dbReference type="RefSeq" id="WP_006108970.1">
    <property type="nucleotide sequence ID" value="NZ_AOIO01000023.1"/>
</dbReference>
<dbReference type="OrthoDB" id="27736at2157"/>
<reference evidence="6 7" key="1">
    <citation type="journal article" date="2014" name="PLoS Genet.">
        <title>Phylogenetically driven sequencing of extremely halophilic archaea reveals strategies for static and dynamic osmo-response.</title>
        <authorList>
            <person name="Becker E.A."/>
            <person name="Seitzer P.M."/>
            <person name="Tritt A."/>
            <person name="Larsen D."/>
            <person name="Krusor M."/>
            <person name="Yao A.I."/>
            <person name="Wu D."/>
            <person name="Madern D."/>
            <person name="Eisen J.A."/>
            <person name="Darling A.E."/>
            <person name="Facciotti M.T."/>
        </authorList>
    </citation>
    <scope>NUCLEOTIDE SEQUENCE [LARGE SCALE GENOMIC DNA]</scope>
    <source>
        <strain evidence="6 7">DSM 12278</strain>
    </source>
</reference>
<keyword evidence="4" id="KW-0460">Magnesium</keyword>
<comment type="cofactor">
    <cofactor evidence="1">
        <name>Mg(2+)</name>
        <dbReference type="ChEBI" id="CHEBI:18420"/>
    </cofactor>
</comment>
<accession>M0ATA0</accession>
<dbReference type="AlphaFoldDB" id="M0ATA0"/>
<keyword evidence="7" id="KW-1185">Reference proteome</keyword>
<dbReference type="Gene3D" id="3.40.50.1000">
    <property type="entry name" value="HAD superfamily/HAD-like"/>
    <property type="match status" value="1"/>
</dbReference>
<evidence type="ECO:0000256" key="1">
    <source>
        <dbReference type="ARBA" id="ARBA00001946"/>
    </source>
</evidence>
<dbReference type="SUPFAM" id="SSF56784">
    <property type="entry name" value="HAD-like"/>
    <property type="match status" value="1"/>
</dbReference>
<dbReference type="NCBIfam" id="TIGR01549">
    <property type="entry name" value="HAD-SF-IA-v1"/>
    <property type="match status" value="1"/>
</dbReference>
<proteinExistence type="inferred from homology"/>
<evidence type="ECO:0000256" key="2">
    <source>
        <dbReference type="ARBA" id="ARBA00007958"/>
    </source>
</evidence>
<dbReference type="Gene3D" id="1.20.120.710">
    <property type="entry name" value="Haloacid dehalogenase hydrolase-like domain"/>
    <property type="match status" value="1"/>
</dbReference>
<dbReference type="eggNOG" id="arCOG02291">
    <property type="taxonomic scope" value="Archaea"/>
</dbReference>
<dbReference type="Proteomes" id="UP000011554">
    <property type="component" value="Unassembled WGS sequence"/>
</dbReference>
<evidence type="ECO:0000313" key="6">
    <source>
        <dbReference type="EMBL" id="ELZ01780.1"/>
    </source>
</evidence>
<dbReference type="EMBL" id="AOIO01000023">
    <property type="protein sequence ID" value="ELZ01780.1"/>
    <property type="molecule type" value="Genomic_DNA"/>
</dbReference>
<dbReference type="InterPro" id="IPR036412">
    <property type="entry name" value="HAD-like_sf"/>
</dbReference>
<dbReference type="PATRIC" id="fig|29540.5.peg.1973"/>
<dbReference type="STRING" id="29540.C481_09677"/>
<evidence type="ECO:0000256" key="3">
    <source>
        <dbReference type="ARBA" id="ARBA00022801"/>
    </source>
</evidence>
<dbReference type="GO" id="GO:0016787">
    <property type="term" value="F:hydrolase activity"/>
    <property type="evidence" value="ECO:0007669"/>
    <property type="project" value="UniProtKB-KW"/>
</dbReference>
<dbReference type="InterPro" id="IPR023214">
    <property type="entry name" value="HAD_sf"/>
</dbReference>
<evidence type="ECO:0000313" key="7">
    <source>
        <dbReference type="Proteomes" id="UP000011554"/>
    </source>
</evidence>
<feature type="region of interest" description="Disordered" evidence="5">
    <location>
        <begin position="203"/>
        <end position="226"/>
    </location>
</feature>
<evidence type="ECO:0000256" key="5">
    <source>
        <dbReference type="SAM" id="MobiDB-lite"/>
    </source>
</evidence>
<comment type="similarity">
    <text evidence="2">Belongs to the HAD-like hydrolase superfamily.</text>
</comment>
<evidence type="ECO:0000256" key="4">
    <source>
        <dbReference type="ARBA" id="ARBA00022842"/>
    </source>
</evidence>
<dbReference type="SFLD" id="SFLDS00003">
    <property type="entry name" value="Haloacid_Dehalogenase"/>
    <property type="match status" value="1"/>
</dbReference>
<dbReference type="PANTHER" id="PTHR46470">
    <property type="entry name" value="N-ACYLNEURAMINATE-9-PHOSPHATASE"/>
    <property type="match status" value="1"/>
</dbReference>
<dbReference type="InterPro" id="IPR006439">
    <property type="entry name" value="HAD-SF_hydro_IA"/>
</dbReference>
<dbReference type="Pfam" id="PF00702">
    <property type="entry name" value="Hydrolase"/>
    <property type="match status" value="1"/>
</dbReference>